<dbReference type="GO" id="GO:0007018">
    <property type="term" value="P:microtubule-based movement"/>
    <property type="evidence" value="ECO:0007669"/>
    <property type="project" value="InterPro"/>
</dbReference>
<accession>A0AAD5QC13</accession>
<dbReference type="SMART" id="SM00129">
    <property type="entry name" value="KISc"/>
    <property type="match status" value="1"/>
</dbReference>
<feature type="region of interest" description="Disordered" evidence="10">
    <location>
        <begin position="1140"/>
        <end position="1226"/>
    </location>
</feature>
<feature type="compositionally biased region" description="Low complexity" evidence="10">
    <location>
        <begin position="1427"/>
        <end position="1447"/>
    </location>
</feature>
<dbReference type="SUPFAM" id="SSF52540">
    <property type="entry name" value="P-loop containing nucleoside triphosphate hydrolases"/>
    <property type="match status" value="1"/>
</dbReference>
<evidence type="ECO:0000256" key="9">
    <source>
        <dbReference type="SAM" id="Coils"/>
    </source>
</evidence>
<keyword evidence="4 8" id="KW-0547">Nucleotide-binding</keyword>
<evidence type="ECO:0000313" key="14">
    <source>
        <dbReference type="Proteomes" id="UP001209570"/>
    </source>
</evidence>
<dbReference type="Gene3D" id="1.20.1250.20">
    <property type="entry name" value="MFS general substrate transporter like domains"/>
    <property type="match status" value="2"/>
</dbReference>
<feature type="transmembrane region" description="Helical" evidence="11">
    <location>
        <begin position="83"/>
        <end position="101"/>
    </location>
</feature>
<evidence type="ECO:0000256" key="4">
    <source>
        <dbReference type="ARBA" id="ARBA00022741"/>
    </source>
</evidence>
<feature type="transmembrane region" description="Helical" evidence="11">
    <location>
        <begin position="455"/>
        <end position="477"/>
    </location>
</feature>
<dbReference type="InterPro" id="IPR027417">
    <property type="entry name" value="P-loop_NTPase"/>
</dbReference>
<feature type="transmembrane region" description="Helical" evidence="11">
    <location>
        <begin position="240"/>
        <end position="262"/>
    </location>
</feature>
<feature type="coiled-coil region" evidence="9">
    <location>
        <begin position="1469"/>
        <end position="1622"/>
    </location>
</feature>
<dbReference type="InterPro" id="IPR019821">
    <property type="entry name" value="Kinesin_motor_CS"/>
</dbReference>
<keyword evidence="3 11" id="KW-0812">Transmembrane</keyword>
<dbReference type="InterPro" id="IPR036961">
    <property type="entry name" value="Kinesin_motor_dom_sf"/>
</dbReference>
<feature type="compositionally biased region" description="Basic and acidic residues" evidence="10">
    <location>
        <begin position="1151"/>
        <end position="1161"/>
    </location>
</feature>
<keyword evidence="8" id="KW-0505">Motor protein</keyword>
<gene>
    <name evidence="13" type="ORF">P43SY_001556</name>
</gene>
<dbReference type="InterPro" id="IPR001752">
    <property type="entry name" value="Kinesin_motor_dom"/>
</dbReference>
<evidence type="ECO:0000256" key="11">
    <source>
        <dbReference type="SAM" id="Phobius"/>
    </source>
</evidence>
<evidence type="ECO:0000256" key="6">
    <source>
        <dbReference type="ARBA" id="ARBA00022989"/>
    </source>
</evidence>
<feature type="region of interest" description="Disordered" evidence="10">
    <location>
        <begin position="670"/>
        <end position="708"/>
    </location>
</feature>
<comment type="caution">
    <text evidence="13">The sequence shown here is derived from an EMBL/GenBank/DDBJ whole genome shotgun (WGS) entry which is preliminary data.</text>
</comment>
<dbReference type="CDD" id="cd17341">
    <property type="entry name" value="MFS_NRT2_like"/>
    <property type="match status" value="1"/>
</dbReference>
<keyword evidence="5 8" id="KW-0067">ATP-binding</keyword>
<feature type="coiled-coil region" evidence="9">
    <location>
        <begin position="976"/>
        <end position="1010"/>
    </location>
</feature>
<dbReference type="PRINTS" id="PR00380">
    <property type="entry name" value="KINESINHEAVY"/>
</dbReference>
<comment type="similarity">
    <text evidence="8">Belongs to the TRAFAC class myosin-kinesin ATPase superfamily. Kinesin family.</text>
</comment>
<sequence>MVTASAQLEARDGSTSSSSPSLALSPRSDHTLTGYVHVETPVVQQDATSATPTTTYDLHVDPHQFDRATHIKPLSFLRPHMRTFHVSWLTAIPGFLGWYAIPPLMPVIKDQLGLSKGDVLNSDIASTASTIISRIAVGPLLELYGPQVVHSLTLWLGAIPIICAAFVSSSTSLILVRFFIGLVGCIFVSSQFWTTITFAKNVVGTSNAITGGLGLSGIGMAFLILPLVNAGLASAMSDDLAWRVTIALPAFVMIVMGSIAWYRADGCPMGPYKHLRLAQLERDNGHVSSAESGGLRAVLARLGQSFKIVLSDWNTHILILHYAVCFGAELQLNNMGALYFFEEFDAATCTTPTANGRCPALSKQHAALLASTFGLMNMWARALGGLSSDFANRKWGMRGRLVVQFVLLCLEGGLIMALSRSTALGSSVVLYIVVAVAAQSAGGSTFGIVPYVNEAYTGTVTGLVGAGGNIGGVVFGIIFRSTATRADGLFIMGCIVLASSVFAACIVIRREKQDAGSRTTVELAHSAAMSDEASTTASTAVADGDVPPTPQKEIVKSAMLEHTRGPSRAGAQVAPLPAIDAFHVGQMLRDPSQQPPAPTREDEESYIPVALAKAHLARVVQDMHAMKEEQTAKMTEILTRYRTIEAETKDFYEKQIAGLKAKASAKFLREQQRHKDVEDASRVREDGLRDEMRQLEDAHEQERERQQYERERWREDVASALLWQEEQLTRLQIRATQEIERVRREHRDQLRDARRALENELRMACEDVSSSSLRMVSHLEDLAREADAQEKRYRREWRALETRLTADRDVALCVADIVSRVVENEQLSAYRLRSSALQAQIERLAHEVNASRERESALSEQLSRARVTHERRERKAVAETLELMVRTVEMTPLPPTPKMPLTSDQQTLAALRVESSDVDVQAAAETSDASTATDVASPSPTPPEEEKEGALLSTASSEQLQFEADVERFRARNAELVRSKQLLREAKSEMQRALEAKNAAKAQIKTWLAEFQAQHGRDPTIEEKAVVKEMYLAFKDCEERYNASKERVATLKVQHHSKVVEVDALSQWHALATRNTSSRGSSREDHVSARSRGVEDEVEQEASVEGSRAKSMARVDELEQELASLREALRLAREEAAKAELSRAMTMETAAAKDEHKETKTLEASVIETAHAPAKKGEHQLKAEEKRPRSGPDETKKRIQSEKHEREAERLAQLSTETLAMSHQRDELQSTITQLVTEIASRHEEKAKLEREIEQLRLHLELSEAGGLDSPVRRREALDDMDTEGGQEEEEEEEEEKESDAAEIGEEELSAVADPKDETLSDDERRDDAQDAQLVALIKDAIEAGKAQWNRGDKAKCFQVYVRTCEKAIEILKLMKAAARREEVALLRTALQEGGRLPPAKGSMTLRRALDTLLTSCEKLRSERAAKSAPASPSKSVASPSKSTASPTKKKQAVDTELSATAPASGKALEEYKQKLKALEAKAKADRVKITQLEAALTRAETQAAASASAGASGGSNTVVLERKIAELEKKHAKALDEAERVMKRDVQALTTQLSTSQGRCQSLQEQLDKVQKELTTVGGRASQLSKLEEEVVALRATATQVETLQRELTTTQASMAQLEGLYKEEQTLRKKYYNQIEDMKGKIRVYARCRPMSQSETERGCAPCVRFLDEFSLELKTSHGPKTFAYDQVFTPASTQEQVFEDTKNLLQSALDGYNVCIFAYGQTGSGKTFTMTGSEALPGLSPRAIHHLFRLADECKANHTITFSAFMLELYNDTLVDLLHLVDGGSDKDAPKLEIKKNERGLVVVQNITVKPCTSAAQTLRLFELANRRRQVGATRMNAESSRSHSVFSVLVENLNHTTRATSIGKLSLVDLAGSERAGKTGATAERLKEAQAINKSLSALGDVISALSNNEKFIPYRNNKLTQLMQDSLGGNAKTLMFVNISPADYNQEETQTSLQYASRVKLITNNANKSAESEQVNKLKAIIRQLRSGKTDVDLDGVLD</sequence>
<dbReference type="GO" id="GO:0008017">
    <property type="term" value="F:microtubule binding"/>
    <property type="evidence" value="ECO:0007669"/>
    <property type="project" value="InterPro"/>
</dbReference>
<dbReference type="Proteomes" id="UP001209570">
    <property type="component" value="Unassembled WGS sequence"/>
</dbReference>
<dbReference type="Pfam" id="PF07690">
    <property type="entry name" value="MFS_1"/>
    <property type="match status" value="1"/>
</dbReference>
<name>A0AAD5QC13_PYTIN</name>
<feature type="region of interest" description="Disordered" evidence="10">
    <location>
        <begin position="1267"/>
        <end position="1327"/>
    </location>
</feature>
<dbReference type="SUPFAM" id="SSF103473">
    <property type="entry name" value="MFS general substrate transporter"/>
    <property type="match status" value="1"/>
</dbReference>
<dbReference type="InterPro" id="IPR011701">
    <property type="entry name" value="MFS"/>
</dbReference>
<feature type="transmembrane region" description="Helical" evidence="11">
    <location>
        <begin position="148"/>
        <end position="167"/>
    </location>
</feature>
<evidence type="ECO:0000256" key="2">
    <source>
        <dbReference type="ARBA" id="ARBA00008432"/>
    </source>
</evidence>
<dbReference type="PANTHER" id="PTHR47972:SF16">
    <property type="entry name" value="KINESIN-LIKE PROTEIN"/>
    <property type="match status" value="1"/>
</dbReference>
<dbReference type="PROSITE" id="PS00411">
    <property type="entry name" value="KINESIN_MOTOR_1"/>
    <property type="match status" value="1"/>
</dbReference>
<feature type="region of interest" description="Disordered" evidence="10">
    <location>
        <begin position="1422"/>
        <end position="1465"/>
    </location>
</feature>
<feature type="region of interest" description="Disordered" evidence="10">
    <location>
        <begin position="848"/>
        <end position="873"/>
    </location>
</feature>
<feature type="binding site" evidence="8">
    <location>
        <begin position="1723"/>
        <end position="1730"/>
    </location>
    <ligand>
        <name>ATP</name>
        <dbReference type="ChEBI" id="CHEBI:30616"/>
    </ligand>
</feature>
<evidence type="ECO:0000256" key="7">
    <source>
        <dbReference type="ARBA" id="ARBA00023136"/>
    </source>
</evidence>
<keyword evidence="9" id="KW-0175">Coiled coil</keyword>
<dbReference type="InterPro" id="IPR036259">
    <property type="entry name" value="MFS_trans_sf"/>
</dbReference>
<comment type="similarity">
    <text evidence="2">Belongs to the major facilitator superfamily. Nitrate/nitrite porter (TC 2.A.1.8) family.</text>
</comment>
<comment type="subcellular location">
    <subcellularLocation>
        <location evidence="1">Membrane</location>
        <topology evidence="1">Multi-pass membrane protein</topology>
    </subcellularLocation>
</comment>
<dbReference type="EMBL" id="JAKCXM010000081">
    <property type="protein sequence ID" value="KAJ0403448.1"/>
    <property type="molecule type" value="Genomic_DNA"/>
</dbReference>
<dbReference type="GO" id="GO:0015112">
    <property type="term" value="F:nitrate transmembrane transporter activity"/>
    <property type="evidence" value="ECO:0007669"/>
    <property type="project" value="InterPro"/>
</dbReference>
<dbReference type="PROSITE" id="PS50067">
    <property type="entry name" value="KINESIN_MOTOR_2"/>
    <property type="match status" value="1"/>
</dbReference>
<keyword evidence="7 11" id="KW-0472">Membrane</keyword>
<feature type="compositionally biased region" description="Acidic residues" evidence="10">
    <location>
        <begin position="1279"/>
        <end position="1309"/>
    </location>
</feature>
<evidence type="ECO:0000256" key="10">
    <source>
        <dbReference type="SAM" id="MobiDB-lite"/>
    </source>
</evidence>
<feature type="transmembrane region" description="Helical" evidence="11">
    <location>
        <begin position="489"/>
        <end position="509"/>
    </location>
</feature>
<feature type="transmembrane region" description="Helical" evidence="11">
    <location>
        <begin position="428"/>
        <end position="449"/>
    </location>
</feature>
<dbReference type="GO" id="GO:0003777">
    <property type="term" value="F:microtubule motor activity"/>
    <property type="evidence" value="ECO:0007669"/>
    <property type="project" value="InterPro"/>
</dbReference>
<feature type="region of interest" description="Disordered" evidence="10">
    <location>
        <begin position="526"/>
        <end position="548"/>
    </location>
</feature>
<protein>
    <recommendedName>
        <fullName evidence="12">Kinesin motor domain-containing protein</fullName>
    </recommendedName>
</protein>
<feature type="region of interest" description="Disordered" evidence="10">
    <location>
        <begin position="915"/>
        <end position="957"/>
    </location>
</feature>
<feature type="compositionally biased region" description="Basic and acidic residues" evidence="10">
    <location>
        <begin position="1081"/>
        <end position="1095"/>
    </location>
</feature>
<feature type="compositionally biased region" description="Basic and acidic residues" evidence="10">
    <location>
        <begin position="1175"/>
        <end position="1210"/>
    </location>
</feature>
<feature type="region of interest" description="Disordered" evidence="10">
    <location>
        <begin position="1"/>
        <end position="26"/>
    </location>
</feature>
<feature type="compositionally biased region" description="Basic and acidic residues" evidence="10">
    <location>
        <begin position="1314"/>
        <end position="1327"/>
    </location>
</feature>
<dbReference type="GO" id="GO:0016020">
    <property type="term" value="C:membrane"/>
    <property type="evidence" value="ECO:0007669"/>
    <property type="project" value="UniProtKB-SubCell"/>
</dbReference>
<feature type="compositionally biased region" description="Low complexity" evidence="10">
    <location>
        <begin position="922"/>
        <end position="938"/>
    </location>
</feature>
<dbReference type="FunFam" id="3.40.850.10:FF:000146">
    <property type="entry name" value="Kinesin-like protein"/>
    <property type="match status" value="1"/>
</dbReference>
<dbReference type="Pfam" id="PF00225">
    <property type="entry name" value="Kinesin"/>
    <property type="match status" value="1"/>
</dbReference>
<evidence type="ECO:0000256" key="5">
    <source>
        <dbReference type="ARBA" id="ARBA00022840"/>
    </source>
</evidence>
<keyword evidence="14" id="KW-1185">Reference proteome</keyword>
<dbReference type="InterPro" id="IPR044772">
    <property type="entry name" value="NO3_transporter"/>
</dbReference>
<dbReference type="GO" id="GO:0005524">
    <property type="term" value="F:ATP binding"/>
    <property type="evidence" value="ECO:0007669"/>
    <property type="project" value="UniProtKB-UniRule"/>
</dbReference>
<feature type="transmembrane region" description="Helical" evidence="11">
    <location>
        <begin position="174"/>
        <end position="196"/>
    </location>
</feature>
<evidence type="ECO:0000313" key="13">
    <source>
        <dbReference type="EMBL" id="KAJ0403448.1"/>
    </source>
</evidence>
<feature type="transmembrane region" description="Helical" evidence="11">
    <location>
        <begin position="401"/>
        <end position="419"/>
    </location>
</feature>
<reference evidence="13" key="1">
    <citation type="submission" date="2021-12" db="EMBL/GenBank/DDBJ databases">
        <title>Prjna785345.</title>
        <authorList>
            <person name="Rujirawat T."/>
            <person name="Krajaejun T."/>
        </authorList>
    </citation>
    <scope>NUCLEOTIDE SEQUENCE</scope>
    <source>
        <strain evidence="13">Pi057C3</strain>
    </source>
</reference>
<feature type="region of interest" description="Disordered" evidence="10">
    <location>
        <begin position="1073"/>
        <end position="1115"/>
    </location>
</feature>
<proteinExistence type="inferred from homology"/>
<dbReference type="Gene3D" id="3.40.850.10">
    <property type="entry name" value="Kinesin motor domain"/>
    <property type="match status" value="1"/>
</dbReference>
<feature type="domain" description="Kinesin motor" evidence="12">
    <location>
        <begin position="1643"/>
        <end position="1967"/>
    </location>
</feature>
<feature type="compositionally biased region" description="Basic and acidic residues" evidence="10">
    <location>
        <begin position="848"/>
        <end position="857"/>
    </location>
</feature>
<evidence type="ECO:0000259" key="12">
    <source>
        <dbReference type="PROSITE" id="PS50067"/>
    </source>
</evidence>
<dbReference type="InterPro" id="IPR027640">
    <property type="entry name" value="Kinesin-like_fam"/>
</dbReference>
<evidence type="ECO:0000256" key="3">
    <source>
        <dbReference type="ARBA" id="ARBA00022692"/>
    </source>
</evidence>
<evidence type="ECO:0000256" key="1">
    <source>
        <dbReference type="ARBA" id="ARBA00004141"/>
    </source>
</evidence>
<organism evidence="13 14">
    <name type="scientific">Pythium insidiosum</name>
    <name type="common">Pythiosis disease agent</name>
    <dbReference type="NCBI Taxonomy" id="114742"/>
    <lineage>
        <taxon>Eukaryota</taxon>
        <taxon>Sar</taxon>
        <taxon>Stramenopiles</taxon>
        <taxon>Oomycota</taxon>
        <taxon>Peronosporomycetes</taxon>
        <taxon>Pythiales</taxon>
        <taxon>Pythiaceae</taxon>
        <taxon>Pythium</taxon>
    </lineage>
</organism>
<evidence type="ECO:0000256" key="8">
    <source>
        <dbReference type="PROSITE-ProRule" id="PRU00283"/>
    </source>
</evidence>
<keyword evidence="6 11" id="KW-1133">Transmembrane helix</keyword>
<dbReference type="PANTHER" id="PTHR47972">
    <property type="entry name" value="KINESIN-LIKE PROTEIN KLP-3"/>
    <property type="match status" value="1"/>
</dbReference>
<feature type="compositionally biased region" description="Low complexity" evidence="10">
    <location>
        <begin position="13"/>
        <end position="26"/>
    </location>
</feature>
<feature type="transmembrane region" description="Helical" evidence="11">
    <location>
        <begin position="208"/>
        <end position="228"/>
    </location>
</feature>